<dbReference type="PANTHER" id="PTHR37543">
    <property type="entry name" value="CCCH ZINC FINGER DNA BINDING PROTEIN (AFU_ORTHOLOGUE AFUA_5G12760)"/>
    <property type="match status" value="1"/>
</dbReference>
<dbReference type="EMBL" id="JARVKM010000013">
    <property type="protein sequence ID" value="KAK9779010.1"/>
    <property type="molecule type" value="Genomic_DNA"/>
</dbReference>
<keyword evidence="2" id="KW-0175">Coiled coil</keyword>
<dbReference type="Proteomes" id="UP001465668">
    <property type="component" value="Unassembled WGS sequence"/>
</dbReference>
<evidence type="ECO:0000256" key="2">
    <source>
        <dbReference type="SAM" id="Coils"/>
    </source>
</evidence>
<accession>A0ABR2XYZ6</accession>
<dbReference type="InterPro" id="IPR057654">
    <property type="entry name" value="Znf-CCCH_tandem"/>
</dbReference>
<protein>
    <submittedName>
        <fullName evidence="4">C3H1-type domain-containing protein</fullName>
    </submittedName>
</protein>
<feature type="zinc finger region" description="C3H1-type" evidence="1">
    <location>
        <begin position="364"/>
        <end position="392"/>
    </location>
</feature>
<dbReference type="InterPro" id="IPR057683">
    <property type="entry name" value="DUF7923"/>
</dbReference>
<keyword evidence="5" id="KW-1185">Reference proteome</keyword>
<keyword evidence="1" id="KW-0863">Zinc-finger</keyword>
<evidence type="ECO:0000313" key="5">
    <source>
        <dbReference type="Proteomes" id="UP001465668"/>
    </source>
</evidence>
<proteinExistence type="predicted"/>
<sequence>MDFSAVESITDFVPRYREYAASKDTTENFIKARISDLMIYAEHVENTARQESLTLSSQLRNAQFDYEDSVNSRRELQARIKDLESQLSFLTKDNTVLKHRNPYVLVLIDGNSLIFKDHLIKQGLEGGNKAAYALRQAVYAKVPDDTEIVAKVVANLGGLAKTLKRNENEVKEFMLGFTQASASFDFIDVAGAGAASKIEATARFNLRNYNCKQILIGVSDPGYARLFTQVVDDVKASRIVLLEGCPTASAREIAATGIDITNFDAIFRSDKVNASAATTASSLASTPASISATPFTYATITQKASPPPQLVLPLAPKTNTTKNTAVRVTTKAVPVSPPWNPGPRGLDPPIPLNQNVLDVVKKRTGSDKLCNNHYLRGPCSKGDSCCFEHNHTPTPDEIRAIQFLARLNPCTNGQDCDVDNCIYGHHCPSVKDGACVHPFCKFHPHEHPPCTKLKAKKAFD</sequence>
<feature type="coiled-coil region" evidence="2">
    <location>
        <begin position="66"/>
        <end position="100"/>
    </location>
</feature>
<evidence type="ECO:0000259" key="3">
    <source>
        <dbReference type="PROSITE" id="PS50103"/>
    </source>
</evidence>
<organism evidence="4 5">
    <name type="scientific">Seiridium cardinale</name>
    <dbReference type="NCBI Taxonomy" id="138064"/>
    <lineage>
        <taxon>Eukaryota</taxon>
        <taxon>Fungi</taxon>
        <taxon>Dikarya</taxon>
        <taxon>Ascomycota</taxon>
        <taxon>Pezizomycotina</taxon>
        <taxon>Sordariomycetes</taxon>
        <taxon>Xylariomycetidae</taxon>
        <taxon>Amphisphaeriales</taxon>
        <taxon>Sporocadaceae</taxon>
        <taxon>Seiridium</taxon>
    </lineage>
</organism>
<keyword evidence="1" id="KW-0479">Metal-binding</keyword>
<keyword evidence="1" id="KW-0862">Zinc</keyword>
<gene>
    <name evidence="4" type="ORF">SCAR479_04246</name>
</gene>
<dbReference type="PANTHER" id="PTHR37543:SF1">
    <property type="entry name" value="CCCH ZINC FINGER DNA BINDING PROTEIN (AFU_ORTHOLOGUE AFUA_5G12760)"/>
    <property type="match status" value="1"/>
</dbReference>
<dbReference type="Pfam" id="PF25543">
    <property type="entry name" value="zf-CCCH_tandem"/>
    <property type="match status" value="1"/>
</dbReference>
<feature type="domain" description="C3H1-type" evidence="3">
    <location>
        <begin position="364"/>
        <end position="392"/>
    </location>
</feature>
<evidence type="ECO:0000313" key="4">
    <source>
        <dbReference type="EMBL" id="KAK9779010.1"/>
    </source>
</evidence>
<dbReference type="Pfam" id="PF25540">
    <property type="entry name" value="DUF7923"/>
    <property type="match status" value="1"/>
</dbReference>
<reference evidence="4 5" key="1">
    <citation type="submission" date="2024-02" db="EMBL/GenBank/DDBJ databases">
        <title>First draft genome assembly of two strains of Seiridium cardinale.</title>
        <authorList>
            <person name="Emiliani G."/>
            <person name="Scali E."/>
        </authorList>
    </citation>
    <scope>NUCLEOTIDE SEQUENCE [LARGE SCALE GENOMIC DNA]</scope>
    <source>
        <strain evidence="4 5">BM-138-000479</strain>
    </source>
</reference>
<evidence type="ECO:0000256" key="1">
    <source>
        <dbReference type="PROSITE-ProRule" id="PRU00723"/>
    </source>
</evidence>
<name>A0ABR2XYZ6_9PEZI</name>
<dbReference type="PROSITE" id="PS50103">
    <property type="entry name" value="ZF_C3H1"/>
    <property type="match status" value="1"/>
</dbReference>
<dbReference type="InterPro" id="IPR000571">
    <property type="entry name" value="Znf_CCCH"/>
</dbReference>
<dbReference type="Pfam" id="PF25542">
    <property type="entry name" value="zf-CCCH_12"/>
    <property type="match status" value="1"/>
</dbReference>
<comment type="caution">
    <text evidence="4">The sequence shown here is derived from an EMBL/GenBank/DDBJ whole genome shotgun (WGS) entry which is preliminary data.</text>
</comment>